<reference evidence="2" key="1">
    <citation type="submission" date="2021-01" db="EMBL/GenBank/DDBJ databases">
        <authorList>
            <person name="Corre E."/>
            <person name="Pelletier E."/>
            <person name="Niang G."/>
            <person name="Scheremetjew M."/>
            <person name="Finn R."/>
            <person name="Kale V."/>
            <person name="Holt S."/>
            <person name="Cochrane G."/>
            <person name="Meng A."/>
            <person name="Brown T."/>
            <person name="Cohen L."/>
        </authorList>
    </citation>
    <scope>NUCLEOTIDE SEQUENCE</scope>
    <source>
        <strain evidence="2">CCMP1381</strain>
    </source>
</reference>
<protein>
    <submittedName>
        <fullName evidence="2">Uncharacterized protein</fullName>
    </submittedName>
</protein>
<name>A0A7S2C742_9STRA</name>
<feature type="compositionally biased region" description="Basic and acidic residues" evidence="1">
    <location>
        <begin position="99"/>
        <end position="110"/>
    </location>
</feature>
<gene>
    <name evidence="2" type="ORF">DSPE1174_LOCUS12650</name>
</gene>
<sequence length="179" mass="20939">MEVWELNVDQESRRNKPERPDVRRHILHPAPYIHDHSDSRCYRPEVTVDKRQFGVTQPASVTSRTMVDVKRGTQEHGWRQKLEANTAESSRSHRQMRANFRDSQKSEVGETLHGNGRTIDKPILYPQGLNHQMALALEKKAEPGLPFDKRPPTANEPFEKWSQEQHLPYSRTRSHFKLE</sequence>
<feature type="compositionally biased region" description="Basic and acidic residues" evidence="1">
    <location>
        <begin position="140"/>
        <end position="163"/>
    </location>
</feature>
<feature type="region of interest" description="Disordered" evidence="1">
    <location>
        <begin position="1"/>
        <end position="20"/>
    </location>
</feature>
<feature type="compositionally biased region" description="Basic and acidic residues" evidence="1">
    <location>
        <begin position="71"/>
        <end position="82"/>
    </location>
</feature>
<dbReference type="EMBL" id="HBGS01024925">
    <property type="protein sequence ID" value="CAD9417324.1"/>
    <property type="molecule type" value="Transcribed_RNA"/>
</dbReference>
<proteinExistence type="predicted"/>
<organism evidence="2">
    <name type="scientific">Octactis speculum</name>
    <dbReference type="NCBI Taxonomy" id="3111310"/>
    <lineage>
        <taxon>Eukaryota</taxon>
        <taxon>Sar</taxon>
        <taxon>Stramenopiles</taxon>
        <taxon>Ochrophyta</taxon>
        <taxon>Dictyochophyceae</taxon>
        <taxon>Dictyochales</taxon>
        <taxon>Dictyochaceae</taxon>
        <taxon>Octactis</taxon>
    </lineage>
</organism>
<evidence type="ECO:0000313" key="2">
    <source>
        <dbReference type="EMBL" id="CAD9417324.1"/>
    </source>
</evidence>
<feature type="compositionally biased region" description="Basic and acidic residues" evidence="1">
    <location>
        <begin position="10"/>
        <end position="20"/>
    </location>
</feature>
<evidence type="ECO:0000256" key="1">
    <source>
        <dbReference type="SAM" id="MobiDB-lite"/>
    </source>
</evidence>
<feature type="region of interest" description="Disordered" evidence="1">
    <location>
        <begin position="140"/>
        <end position="179"/>
    </location>
</feature>
<accession>A0A7S2C742</accession>
<feature type="region of interest" description="Disordered" evidence="1">
    <location>
        <begin position="71"/>
        <end position="119"/>
    </location>
</feature>
<dbReference type="AlphaFoldDB" id="A0A7S2C742"/>